<sequence length="222" mass="24457">MTDQDLELELNKAGTRLGDPPSSVDNLLGILDELLVMVDTCQAATFFNQKDTIYKLLRLFLLFRVHSNVVAVLQLLVCKFTFRSLEFLKVITPRSSATAPRTPASLRAPLPQRPLIRDTPCRSSVHSLLSCRSSLLGRSVNSLSSFSTVGRQPHILTLSAESQTSKGKEPALGDFLPLSSPQTLKRALEIFNEMLIEYFGRLRCRATAPLMVVQVVTGTNAG</sequence>
<dbReference type="AlphaFoldDB" id="A0AAP0I266"/>
<evidence type="ECO:0000313" key="2">
    <source>
        <dbReference type="Proteomes" id="UP001420932"/>
    </source>
</evidence>
<reference evidence="1 2" key="1">
    <citation type="submission" date="2024-01" db="EMBL/GenBank/DDBJ databases">
        <title>Genome assemblies of Stephania.</title>
        <authorList>
            <person name="Yang L."/>
        </authorList>
    </citation>
    <scope>NUCLEOTIDE SEQUENCE [LARGE SCALE GENOMIC DNA]</scope>
    <source>
        <strain evidence="1">YNDBR</strain>
        <tissue evidence="1">Leaf</tissue>
    </source>
</reference>
<name>A0AAP0I266_9MAGN</name>
<gene>
    <name evidence="1" type="ORF">Syun_023318</name>
</gene>
<comment type="caution">
    <text evidence="1">The sequence shown here is derived from an EMBL/GenBank/DDBJ whole genome shotgun (WGS) entry which is preliminary data.</text>
</comment>
<accession>A0AAP0I266</accession>
<keyword evidence="2" id="KW-1185">Reference proteome</keyword>
<dbReference type="EMBL" id="JBBNAF010000010">
    <property type="protein sequence ID" value="KAK9107307.1"/>
    <property type="molecule type" value="Genomic_DNA"/>
</dbReference>
<proteinExistence type="predicted"/>
<protein>
    <submittedName>
        <fullName evidence="1">Uncharacterized protein</fullName>
    </submittedName>
</protein>
<organism evidence="1 2">
    <name type="scientific">Stephania yunnanensis</name>
    <dbReference type="NCBI Taxonomy" id="152371"/>
    <lineage>
        <taxon>Eukaryota</taxon>
        <taxon>Viridiplantae</taxon>
        <taxon>Streptophyta</taxon>
        <taxon>Embryophyta</taxon>
        <taxon>Tracheophyta</taxon>
        <taxon>Spermatophyta</taxon>
        <taxon>Magnoliopsida</taxon>
        <taxon>Ranunculales</taxon>
        <taxon>Menispermaceae</taxon>
        <taxon>Menispermoideae</taxon>
        <taxon>Cissampelideae</taxon>
        <taxon>Stephania</taxon>
    </lineage>
</organism>
<evidence type="ECO:0000313" key="1">
    <source>
        <dbReference type="EMBL" id="KAK9107307.1"/>
    </source>
</evidence>
<dbReference type="Proteomes" id="UP001420932">
    <property type="component" value="Unassembled WGS sequence"/>
</dbReference>